<dbReference type="EMBL" id="SRLS01000012">
    <property type="protein sequence ID" value="TGE16704.1"/>
    <property type="molecule type" value="Genomic_DNA"/>
</dbReference>
<evidence type="ECO:0000256" key="1">
    <source>
        <dbReference type="ARBA" id="ARBA00004141"/>
    </source>
</evidence>
<evidence type="ECO:0000256" key="2">
    <source>
        <dbReference type="ARBA" id="ARBA00009399"/>
    </source>
</evidence>
<evidence type="ECO:0000313" key="9">
    <source>
        <dbReference type="EMBL" id="TGE16704.1"/>
    </source>
</evidence>
<proteinExistence type="inferred from homology"/>
<sequence>MKLTKTHYEIIKFVIVGGINTLDYYLVYLILLKLFNVHYMLSHIIGFVVSFIISYYLNCYFVYNVKPTLKKFLSFPLTQVVNMGMQTLFLYVFVRWFNFPSEIAPFVGLIVTIPITFVLSKWLLRDK</sequence>
<dbReference type="AlphaFoldDB" id="A0A380FW50"/>
<dbReference type="Proteomes" id="UP000254047">
    <property type="component" value="Unassembled WGS sequence"/>
</dbReference>
<reference evidence="8 10" key="1">
    <citation type="submission" date="2018-06" db="EMBL/GenBank/DDBJ databases">
        <authorList>
            <consortium name="Pathogen Informatics"/>
            <person name="Doyle S."/>
        </authorList>
    </citation>
    <scope>NUCLEOTIDE SEQUENCE [LARGE SCALE GENOMIC DNA]</scope>
    <source>
        <strain evidence="8 10">NCTC13830</strain>
    </source>
</reference>
<dbReference type="Pfam" id="PF04138">
    <property type="entry name" value="GtrA_DPMS_TM"/>
    <property type="match status" value="1"/>
</dbReference>
<dbReference type="Proteomes" id="UP000297598">
    <property type="component" value="Unassembled WGS sequence"/>
</dbReference>
<protein>
    <submittedName>
        <fullName evidence="9">GtrA family protein</fullName>
    </submittedName>
    <submittedName>
        <fullName evidence="8">Sugar translocase in surface polysaccharides biosynthesis</fullName>
    </submittedName>
</protein>
<dbReference type="PANTHER" id="PTHR38459">
    <property type="entry name" value="PROPHAGE BACTOPRENOL-LINKED GLUCOSE TRANSLOCASE HOMOLOG"/>
    <property type="match status" value="1"/>
</dbReference>
<evidence type="ECO:0000256" key="6">
    <source>
        <dbReference type="SAM" id="Phobius"/>
    </source>
</evidence>
<accession>A0A380FW50</accession>
<reference evidence="9 11" key="2">
    <citation type="submission" date="2019-04" db="EMBL/GenBank/DDBJ databases">
        <title>Genomic characterization of Staphylococcus petrasii strains.</title>
        <authorList>
            <person name="Vrbovska V."/>
            <person name="Kovarovic V."/>
            <person name="Maslanova I."/>
            <person name="Indrakova A."/>
            <person name="Petras P."/>
            <person name="Sedo O."/>
            <person name="Svec P."/>
            <person name="Fisarova L."/>
            <person name="Sedlacek I."/>
            <person name="Doskar J."/>
            <person name="Pantucek R."/>
        </authorList>
    </citation>
    <scope>NUCLEOTIDE SEQUENCE [LARGE SCALE GENOMIC DNA]</scope>
    <source>
        <strain evidence="9 11">P5404</strain>
    </source>
</reference>
<evidence type="ECO:0000313" key="8">
    <source>
        <dbReference type="EMBL" id="SUM43074.1"/>
    </source>
</evidence>
<organism evidence="8 10">
    <name type="scientific">Staphylococcus petrasii</name>
    <dbReference type="NCBI Taxonomy" id="1276936"/>
    <lineage>
        <taxon>Bacteria</taxon>
        <taxon>Bacillati</taxon>
        <taxon>Bacillota</taxon>
        <taxon>Bacilli</taxon>
        <taxon>Bacillales</taxon>
        <taxon>Staphylococcaceae</taxon>
        <taxon>Staphylococcus</taxon>
    </lineage>
</organism>
<dbReference type="GO" id="GO:0000271">
    <property type="term" value="P:polysaccharide biosynthetic process"/>
    <property type="evidence" value="ECO:0007669"/>
    <property type="project" value="InterPro"/>
</dbReference>
<dbReference type="PANTHER" id="PTHR38459:SF1">
    <property type="entry name" value="PROPHAGE BACTOPRENOL-LINKED GLUCOSE TRANSLOCASE HOMOLOG"/>
    <property type="match status" value="1"/>
</dbReference>
<dbReference type="EMBL" id="UHDO01000001">
    <property type="protein sequence ID" value="SUM43074.1"/>
    <property type="molecule type" value="Genomic_DNA"/>
</dbReference>
<dbReference type="InterPro" id="IPR007267">
    <property type="entry name" value="GtrA_DPMS_TM"/>
</dbReference>
<evidence type="ECO:0000313" key="11">
    <source>
        <dbReference type="Proteomes" id="UP000297598"/>
    </source>
</evidence>
<evidence type="ECO:0000259" key="7">
    <source>
        <dbReference type="Pfam" id="PF04138"/>
    </source>
</evidence>
<evidence type="ECO:0000256" key="5">
    <source>
        <dbReference type="ARBA" id="ARBA00023136"/>
    </source>
</evidence>
<evidence type="ECO:0000256" key="4">
    <source>
        <dbReference type="ARBA" id="ARBA00022989"/>
    </source>
</evidence>
<evidence type="ECO:0000313" key="10">
    <source>
        <dbReference type="Proteomes" id="UP000254047"/>
    </source>
</evidence>
<feature type="transmembrane region" description="Helical" evidence="6">
    <location>
        <begin position="12"/>
        <end position="31"/>
    </location>
</feature>
<keyword evidence="5 6" id="KW-0472">Membrane</keyword>
<comment type="similarity">
    <text evidence="2">Belongs to the GtrA family.</text>
</comment>
<comment type="subcellular location">
    <subcellularLocation>
        <location evidence="1">Membrane</location>
        <topology evidence="1">Multi-pass membrane protein</topology>
    </subcellularLocation>
</comment>
<gene>
    <name evidence="9" type="ORF">BJR09_08355</name>
    <name evidence="8" type="ORF">NCTC13830_00599</name>
</gene>
<feature type="domain" description="GtrA/DPMS transmembrane" evidence="7">
    <location>
        <begin position="12"/>
        <end position="123"/>
    </location>
</feature>
<keyword evidence="11" id="KW-1185">Reference proteome</keyword>
<dbReference type="RefSeq" id="WP_103298462.1">
    <property type="nucleotide sequence ID" value="NZ_PPQT01000078.1"/>
</dbReference>
<feature type="transmembrane region" description="Helical" evidence="6">
    <location>
        <begin position="37"/>
        <end position="63"/>
    </location>
</feature>
<name>A0A380FW50_9STAP</name>
<evidence type="ECO:0000256" key="3">
    <source>
        <dbReference type="ARBA" id="ARBA00022692"/>
    </source>
</evidence>
<dbReference type="GO" id="GO:0005886">
    <property type="term" value="C:plasma membrane"/>
    <property type="evidence" value="ECO:0007669"/>
    <property type="project" value="TreeGrafter"/>
</dbReference>
<keyword evidence="3 6" id="KW-0812">Transmembrane</keyword>
<keyword evidence="4 6" id="KW-1133">Transmembrane helix</keyword>
<feature type="transmembrane region" description="Helical" evidence="6">
    <location>
        <begin position="75"/>
        <end position="97"/>
    </location>
</feature>
<dbReference type="InterPro" id="IPR051401">
    <property type="entry name" value="GtrA_CellWall_Glycosyl"/>
</dbReference>
<dbReference type="OrthoDB" id="2666802at2"/>
<feature type="transmembrane region" description="Helical" evidence="6">
    <location>
        <begin position="103"/>
        <end position="124"/>
    </location>
</feature>